<keyword evidence="1" id="KW-0472">Membrane</keyword>
<reference evidence="2" key="1">
    <citation type="submission" date="2022-06" db="EMBL/GenBank/DDBJ databases">
        <title>Whole genome shotgun sequencing (WGS) of Rathayibacter sp. ZW T2_19, isolated from stored onions (Allium cepa).</title>
        <authorList>
            <person name="Stoll D.A."/>
            <person name="Huch M."/>
        </authorList>
    </citation>
    <scope>NUCLEOTIDE SEQUENCE</scope>
    <source>
        <strain evidence="2">ZW T2_19</strain>
    </source>
</reference>
<sequence>MSNDDPIPLPARLLLAVARRGLPPAQADVLARLGALLALELAPTALPMALLRLRRHVRSDRPGR</sequence>
<evidence type="ECO:0000256" key="1">
    <source>
        <dbReference type="SAM" id="Phobius"/>
    </source>
</evidence>
<organism evidence="2 3">
    <name type="scientific">Rathayibacter rubneri</name>
    <dbReference type="NCBI Taxonomy" id="2950106"/>
    <lineage>
        <taxon>Bacteria</taxon>
        <taxon>Bacillati</taxon>
        <taxon>Actinomycetota</taxon>
        <taxon>Actinomycetes</taxon>
        <taxon>Micrococcales</taxon>
        <taxon>Microbacteriaceae</taxon>
        <taxon>Rathayibacter</taxon>
    </lineage>
</organism>
<protein>
    <submittedName>
        <fullName evidence="2">Uncharacterized protein</fullName>
    </submittedName>
</protein>
<keyword evidence="3" id="KW-1185">Reference proteome</keyword>
<gene>
    <name evidence="2" type="ORF">NB037_00185</name>
</gene>
<comment type="caution">
    <text evidence="2">The sequence shown here is derived from an EMBL/GenBank/DDBJ whole genome shotgun (WGS) entry which is preliminary data.</text>
</comment>
<feature type="transmembrane region" description="Helical" evidence="1">
    <location>
        <begin position="29"/>
        <end position="51"/>
    </location>
</feature>
<dbReference type="EMBL" id="JAMRYM010000001">
    <property type="protein sequence ID" value="MCM6760825.1"/>
    <property type="molecule type" value="Genomic_DNA"/>
</dbReference>
<keyword evidence="1" id="KW-0812">Transmembrane</keyword>
<evidence type="ECO:0000313" key="3">
    <source>
        <dbReference type="Proteomes" id="UP001155240"/>
    </source>
</evidence>
<keyword evidence="1" id="KW-1133">Transmembrane helix</keyword>
<dbReference type="RefSeq" id="WP_251942520.1">
    <property type="nucleotide sequence ID" value="NZ_JAMRYM010000001.1"/>
</dbReference>
<proteinExistence type="predicted"/>
<evidence type="ECO:0000313" key="2">
    <source>
        <dbReference type="EMBL" id="MCM6760825.1"/>
    </source>
</evidence>
<dbReference type="Proteomes" id="UP001155240">
    <property type="component" value="Unassembled WGS sequence"/>
</dbReference>
<accession>A0A9X2IQ63</accession>
<dbReference type="AlphaFoldDB" id="A0A9X2IQ63"/>
<name>A0A9X2IQ63_9MICO</name>